<dbReference type="AlphaFoldDB" id="A0A0B7I762"/>
<dbReference type="EMBL" id="CDOK01000054">
    <property type="protein sequence ID" value="CEN47575.1"/>
    <property type="molecule type" value="Genomic_DNA"/>
</dbReference>
<dbReference type="Proteomes" id="UP000039370">
    <property type="component" value="Unassembled WGS sequence"/>
</dbReference>
<evidence type="ECO:0000313" key="1">
    <source>
        <dbReference type="EMBL" id="CEN47575.1"/>
    </source>
</evidence>
<sequence length="39" mass="4627">MADFYKLEEQDYVNKVKELTEKQKNCSKIPLLILTDLKP</sequence>
<gene>
    <name evidence="1" type="ORF">CCAN11_1470005</name>
</gene>
<reference evidence="2" key="1">
    <citation type="submission" date="2015-01" db="EMBL/GenBank/DDBJ databases">
        <authorList>
            <person name="MANFREDI Pablo"/>
        </authorList>
    </citation>
    <scope>NUCLEOTIDE SEQUENCE [LARGE SCALE GENOMIC DNA]</scope>
    <source>
        <strain evidence="2">Cc11</strain>
    </source>
</reference>
<name>A0A0B7I762_9FLAO</name>
<evidence type="ECO:0000313" key="2">
    <source>
        <dbReference type="Proteomes" id="UP000039370"/>
    </source>
</evidence>
<proteinExistence type="predicted"/>
<protein>
    <submittedName>
        <fullName evidence="1">Uncharacterized protein</fullName>
    </submittedName>
</protein>
<accession>A0A0B7I762</accession>
<organism evidence="1 2">
    <name type="scientific">Capnocytophaga canimorsus</name>
    <dbReference type="NCBI Taxonomy" id="28188"/>
    <lineage>
        <taxon>Bacteria</taxon>
        <taxon>Pseudomonadati</taxon>
        <taxon>Bacteroidota</taxon>
        <taxon>Flavobacteriia</taxon>
        <taxon>Flavobacteriales</taxon>
        <taxon>Flavobacteriaceae</taxon>
        <taxon>Capnocytophaga</taxon>
    </lineage>
</organism>